<sequence length="239" mass="26560">MKTLSGKILWLGFALALLSGCGPRLAKGSASLELTPPDSLKAKFSLEINDSLEGSHTLSAVLFAVPYKRYRMEFSGPMGIGVASVLWQDAKWTLVLPQQKSFAVGSGFLVGGYAGIPLLDIHQIAGLFWGEVLPFGSTVDSLRDSLDGKILYGKNRLGIPFEAFRNKDGRIFKIVQVHETLEFSNYAEFDSVEAPEWTRVFRNGKNVLSIKIKRVNTDVRWGDEIWRVPVPESYQKMGF</sequence>
<proteinExistence type="predicted"/>
<evidence type="ECO:0000313" key="1">
    <source>
        <dbReference type="EMBL" id="SHK67418.1"/>
    </source>
</evidence>
<dbReference type="EMBL" id="FRAW01000013">
    <property type="protein sequence ID" value="SHK67418.1"/>
    <property type="molecule type" value="Genomic_DNA"/>
</dbReference>
<dbReference type="AlphaFoldDB" id="A0A1M6UED6"/>
<protein>
    <recommendedName>
        <fullName evidence="3">Lipoprotein</fullName>
    </recommendedName>
</protein>
<evidence type="ECO:0000313" key="2">
    <source>
        <dbReference type="Proteomes" id="UP000184275"/>
    </source>
</evidence>
<keyword evidence="2" id="KW-1185">Reference proteome</keyword>
<dbReference type="Proteomes" id="UP000184275">
    <property type="component" value="Unassembled WGS sequence"/>
</dbReference>
<accession>A0A1M6UED6</accession>
<dbReference type="RefSeq" id="WP_073304176.1">
    <property type="nucleotide sequence ID" value="NZ_FRAW01000013.1"/>
</dbReference>
<evidence type="ECO:0008006" key="3">
    <source>
        <dbReference type="Google" id="ProtNLM"/>
    </source>
</evidence>
<organism evidence="1 2">
    <name type="scientific">Fibrobacter intestinalis</name>
    <dbReference type="NCBI Taxonomy" id="28122"/>
    <lineage>
        <taxon>Bacteria</taxon>
        <taxon>Pseudomonadati</taxon>
        <taxon>Fibrobacterota</taxon>
        <taxon>Fibrobacteria</taxon>
        <taxon>Fibrobacterales</taxon>
        <taxon>Fibrobacteraceae</taxon>
        <taxon>Fibrobacter</taxon>
    </lineage>
</organism>
<gene>
    <name evidence="1" type="ORF">SAMN05720469_11368</name>
</gene>
<reference evidence="2" key="1">
    <citation type="submission" date="2016-11" db="EMBL/GenBank/DDBJ databases">
        <authorList>
            <person name="Varghese N."/>
            <person name="Submissions S."/>
        </authorList>
    </citation>
    <scope>NUCLEOTIDE SEQUENCE [LARGE SCALE GENOMIC DNA]</scope>
    <source>
        <strain evidence="2">UWOS</strain>
    </source>
</reference>
<dbReference type="PROSITE" id="PS51257">
    <property type="entry name" value="PROKAR_LIPOPROTEIN"/>
    <property type="match status" value="1"/>
</dbReference>
<name>A0A1M6UED6_9BACT</name>